<evidence type="ECO:0000256" key="3">
    <source>
        <dbReference type="SAM" id="MobiDB-lite"/>
    </source>
</evidence>
<evidence type="ECO:0000256" key="1">
    <source>
        <dbReference type="ARBA" id="ARBA00008779"/>
    </source>
</evidence>
<dbReference type="Gene3D" id="3.30.1120.10">
    <property type="match status" value="1"/>
</dbReference>
<dbReference type="Proteomes" id="UP000366872">
    <property type="component" value="Unassembled WGS sequence"/>
</dbReference>
<keyword evidence="7" id="KW-1185">Reference proteome</keyword>
<feature type="chain" id="PRO_5029010322" evidence="4">
    <location>
        <begin position="19"/>
        <end position="527"/>
    </location>
</feature>
<dbReference type="EMBL" id="CAAHFG010000001">
    <property type="protein sequence ID" value="VGO13507.1"/>
    <property type="molecule type" value="Genomic_DNA"/>
</dbReference>
<dbReference type="InterPro" id="IPR017850">
    <property type="entry name" value="Alkaline_phosphatase_core_sf"/>
</dbReference>
<sequence length="527" mass="59367">MKKWITLLLATSAVVAVAAKSPNLVVIMVDDLGFSDLGCYGSEIETPNLDALAANGLRFSQFYNTAKCHSSRVSLLSGQYCIAAGDTELTHAVTSAEVLEEAGYFTAMTGKWHLKKQPTDFGFNRYFGHLSGACNFFKGDDTFRLNGEKWNVPKSGFYTTVANVDFALDFLKEARESEKPFYLYVAFNAPHGPLHALPEDYAKYKGRYDMGWDKMRDARIAKQKALGLLSKELDPSPHPPEVRAWDKLVPWQRDYEINRMVTLAAMIDRLDQEVGRLVEDLKQHGELENTMILFISDNGACPYDVGAFRLNIEPTNAGAFFRDSTGWAWARNAPFRYYKQNQFEGGISTPAIVHWPAGLKTKPGAIVDTPAHLIDVLPTLADLGDAEIPTTHSTRDLRPVSGVSLRSVLEGEELKRSEPIYLQFYTDWGLRDGDWKLVSFKGQEWELYNMANDRTELNNLAESQPERLKAMIAKWRAISAEVLHSEELANAQVVPTEDPRTNDRWTVYSDSDKPPVRKPKKKRKKAK</sequence>
<dbReference type="Pfam" id="PF00884">
    <property type="entry name" value="Sulfatase"/>
    <property type="match status" value="1"/>
</dbReference>
<organism evidence="6 7">
    <name type="scientific">Pontiella desulfatans</name>
    <dbReference type="NCBI Taxonomy" id="2750659"/>
    <lineage>
        <taxon>Bacteria</taxon>
        <taxon>Pseudomonadati</taxon>
        <taxon>Kiritimatiellota</taxon>
        <taxon>Kiritimatiellia</taxon>
        <taxon>Kiritimatiellales</taxon>
        <taxon>Pontiellaceae</taxon>
        <taxon>Pontiella</taxon>
    </lineage>
</organism>
<protein>
    <submittedName>
        <fullName evidence="6">Arylsulfatase</fullName>
    </submittedName>
</protein>
<evidence type="ECO:0000313" key="6">
    <source>
        <dbReference type="EMBL" id="VGO13507.1"/>
    </source>
</evidence>
<accession>A0A6C2U0V1</accession>
<dbReference type="RefSeq" id="WP_136079076.1">
    <property type="nucleotide sequence ID" value="NZ_CAAHFG010000001.1"/>
</dbReference>
<dbReference type="Gene3D" id="3.40.720.10">
    <property type="entry name" value="Alkaline Phosphatase, subunit A"/>
    <property type="match status" value="1"/>
</dbReference>
<evidence type="ECO:0000256" key="2">
    <source>
        <dbReference type="ARBA" id="ARBA00022801"/>
    </source>
</evidence>
<dbReference type="GO" id="GO:0004065">
    <property type="term" value="F:arylsulfatase activity"/>
    <property type="evidence" value="ECO:0007669"/>
    <property type="project" value="TreeGrafter"/>
</dbReference>
<name>A0A6C2U0V1_PONDE</name>
<feature type="region of interest" description="Disordered" evidence="3">
    <location>
        <begin position="494"/>
        <end position="527"/>
    </location>
</feature>
<dbReference type="InterPro" id="IPR050738">
    <property type="entry name" value="Sulfatase"/>
</dbReference>
<comment type="similarity">
    <text evidence="1">Belongs to the sulfatase family.</text>
</comment>
<feature type="signal peptide" evidence="4">
    <location>
        <begin position="1"/>
        <end position="18"/>
    </location>
</feature>
<reference evidence="6 7" key="1">
    <citation type="submission" date="2019-04" db="EMBL/GenBank/DDBJ databases">
        <authorList>
            <person name="Van Vliet M D."/>
        </authorList>
    </citation>
    <scope>NUCLEOTIDE SEQUENCE [LARGE SCALE GENOMIC DNA]</scope>
    <source>
        <strain evidence="6 7">F1</strain>
    </source>
</reference>
<feature type="domain" description="Sulfatase N-terminal" evidence="5">
    <location>
        <begin position="22"/>
        <end position="384"/>
    </location>
</feature>
<evidence type="ECO:0000256" key="4">
    <source>
        <dbReference type="SAM" id="SignalP"/>
    </source>
</evidence>
<dbReference type="CDD" id="cd16025">
    <property type="entry name" value="PAS_like"/>
    <property type="match status" value="1"/>
</dbReference>
<dbReference type="AlphaFoldDB" id="A0A6C2U0V1"/>
<proteinExistence type="inferred from homology"/>
<dbReference type="SUPFAM" id="SSF53649">
    <property type="entry name" value="Alkaline phosphatase-like"/>
    <property type="match status" value="1"/>
</dbReference>
<feature type="compositionally biased region" description="Basic residues" evidence="3">
    <location>
        <begin position="516"/>
        <end position="527"/>
    </location>
</feature>
<dbReference type="PANTHER" id="PTHR42693">
    <property type="entry name" value="ARYLSULFATASE FAMILY MEMBER"/>
    <property type="match status" value="1"/>
</dbReference>
<evidence type="ECO:0000259" key="5">
    <source>
        <dbReference type="Pfam" id="PF00884"/>
    </source>
</evidence>
<keyword evidence="4" id="KW-0732">Signal</keyword>
<gene>
    <name evidence="6" type="primary">atsA_118</name>
    <name evidence="6" type="ORF">PDESU_02064</name>
</gene>
<keyword evidence="2" id="KW-0378">Hydrolase</keyword>
<evidence type="ECO:0000313" key="7">
    <source>
        <dbReference type="Proteomes" id="UP000366872"/>
    </source>
</evidence>
<dbReference type="InterPro" id="IPR000917">
    <property type="entry name" value="Sulfatase_N"/>
</dbReference>
<dbReference type="PANTHER" id="PTHR42693:SF53">
    <property type="entry name" value="ENDO-4-O-SULFATASE"/>
    <property type="match status" value="1"/>
</dbReference>